<feature type="compositionally biased region" description="Polar residues" evidence="1">
    <location>
        <begin position="446"/>
        <end position="455"/>
    </location>
</feature>
<feature type="region of interest" description="Disordered" evidence="1">
    <location>
        <begin position="191"/>
        <end position="217"/>
    </location>
</feature>
<protein>
    <submittedName>
        <fullName evidence="3">Uncharacterized protein LOC108735743 isoform X1</fullName>
    </submittedName>
</protein>
<evidence type="ECO:0000313" key="2">
    <source>
        <dbReference type="Proteomes" id="UP000192223"/>
    </source>
</evidence>
<evidence type="ECO:0000313" key="3">
    <source>
        <dbReference type="RefSeq" id="XP_018323371.1"/>
    </source>
</evidence>
<gene>
    <name evidence="3" type="primary">LOC108735743</name>
</gene>
<dbReference type="RefSeq" id="XP_018323371.1">
    <property type="nucleotide sequence ID" value="XM_018467869.2"/>
</dbReference>
<organism evidence="2 3">
    <name type="scientific">Agrilus planipennis</name>
    <name type="common">Emerald ash borer</name>
    <name type="synonym">Agrilus marcopoli</name>
    <dbReference type="NCBI Taxonomy" id="224129"/>
    <lineage>
        <taxon>Eukaryota</taxon>
        <taxon>Metazoa</taxon>
        <taxon>Ecdysozoa</taxon>
        <taxon>Arthropoda</taxon>
        <taxon>Hexapoda</taxon>
        <taxon>Insecta</taxon>
        <taxon>Pterygota</taxon>
        <taxon>Neoptera</taxon>
        <taxon>Endopterygota</taxon>
        <taxon>Coleoptera</taxon>
        <taxon>Polyphaga</taxon>
        <taxon>Elateriformia</taxon>
        <taxon>Buprestoidea</taxon>
        <taxon>Buprestidae</taxon>
        <taxon>Agrilinae</taxon>
        <taxon>Agrilus</taxon>
    </lineage>
</organism>
<feature type="region of interest" description="Disordered" evidence="1">
    <location>
        <begin position="22"/>
        <end position="46"/>
    </location>
</feature>
<accession>A0A1W4WHE9</accession>
<dbReference type="OrthoDB" id="6772379at2759"/>
<proteinExistence type="predicted"/>
<dbReference type="GeneID" id="108735743"/>
<dbReference type="Proteomes" id="UP000192223">
    <property type="component" value="Unplaced"/>
</dbReference>
<sequence length="1137" mass="130035">MNYNKHLWLKITNARTAAFTMRPTQKKKDKTRPRVNSGCVASNTRSKTNKTNIGAVNVKNNRKKSKKKLQKKKTCVRKCVQDTNHIDRNGTQNIETKSDLLVVEDACATKKEIPKNSEDGSETTTPVAGISTEKIYKTEKLITKTIDAASDKKPNVRKKEPCGFIYDDSYKNLKIKQLLKIKNKKNALSNRKRLKNTKDPPGDVNNLQNNSKSNGLAEEIEDSVVDKLPNIVIQRNFSKNASGCDSKRRICKVWLTNLPDKQNNSNNSISENFPDNDVIANEIKQPPKNDFESGNSSDSGLKEEKITNIINGFIDYTNLSDVESTTTFSNLSPNSNCALCVEVPNEKNIIQKTDHGSETNPFVKYRLESCNFNIKITRTLQGVSMASASSRVCKKRWTLNHFFKLQTTIIRVTSKDSIFCDAMLEKDDAIKENKVTTKCVLDTENSQTSASSSPHNFLLPLLPPSKRPPTRRSVTITTTKNTEDCNHSKTPPPEDDVISLFACSVVSSPEMDPEYSDDNLDKNVTDSSKNIEENIIAPSTNSNYNIKEIIHSKSNSSPEKHEKEEPMHNRPPLRLMTYNYIPDIFRGVCYHYFAKKNCRRKPYCTRLHGLYPNTEESILNLSYEELQNVYNFTKGKIVYKETFPFFINAYVKHKKILDLVSIVRDAVDQDMFERSPFVEKIVEAIQSIGYSFHQAIEEIITILGITNLNICLSDILINIVVRSSANLEVDWPLIKKLTKYRTDRLDHGVVEDIIRICVKFKNVQLCLNTFRDILNTQLVNLEQLNFEFLQKFVLILRQLNFIQESKILAGKAKIPLNDDDVVNDMNDVSSEKCLKENDVYQLKENVSFKSFSEGEHMYENSYEFDELGANMSYSEAETSTPNCCDTIVPNNGAPSEVSCSSKNISAKVISSLANVIKDKDVSKFLGILEQYKSENYVESFVLNVVKLLEKEDLRDVYKMMAKLFNTISIDKYKHRFWFESHARYLIETLSFNVIALFDRTKSWKQAANIIKRFSNDYVNFTKAKGNEKEIILKTDMLYEEIYLILHMFFCKKASCDSLVSDDLCLKLQLPEVVDERPSLLINSNVSINDFRIKIYRVLAAAFYHPVCVEETPEMFSITIAKKQLEILLRFYKNQNTF</sequence>
<evidence type="ECO:0000256" key="1">
    <source>
        <dbReference type="SAM" id="MobiDB-lite"/>
    </source>
</evidence>
<keyword evidence="2" id="KW-1185">Reference proteome</keyword>
<dbReference type="InParanoid" id="A0A1W4WHE9"/>
<dbReference type="KEGG" id="apln:108735743"/>
<reference evidence="3" key="1">
    <citation type="submission" date="2025-08" db="UniProtKB">
        <authorList>
            <consortium name="RefSeq"/>
        </authorList>
    </citation>
    <scope>IDENTIFICATION</scope>
    <source>
        <tissue evidence="3">Entire body</tissue>
    </source>
</reference>
<feature type="compositionally biased region" description="Polar residues" evidence="1">
    <location>
        <begin position="205"/>
        <end position="214"/>
    </location>
</feature>
<name>A0A1W4WHE9_AGRPL</name>
<feature type="compositionally biased region" description="Basic residues" evidence="1">
    <location>
        <begin position="24"/>
        <end position="33"/>
    </location>
</feature>
<feature type="region of interest" description="Disordered" evidence="1">
    <location>
        <begin position="446"/>
        <end position="472"/>
    </location>
</feature>
<dbReference type="AlphaFoldDB" id="A0A1W4WHE9"/>